<organism evidence="5">
    <name type="scientific">uncultured Acetothermia bacterium</name>
    <dbReference type="NCBI Taxonomy" id="236499"/>
    <lineage>
        <taxon>Bacteria</taxon>
        <taxon>Candidatus Bipolaricaulota</taxon>
        <taxon>environmental samples</taxon>
    </lineage>
</organism>
<dbReference type="GO" id="GO:0016757">
    <property type="term" value="F:glycosyltransferase activity"/>
    <property type="evidence" value="ECO:0007669"/>
    <property type="project" value="UniProtKB-KW"/>
</dbReference>
<dbReference type="AlphaFoldDB" id="H5SG75"/>
<keyword evidence="2 5" id="KW-0808">Transferase</keyword>
<proteinExistence type="predicted"/>
<dbReference type="InterPro" id="IPR001296">
    <property type="entry name" value="Glyco_trans_1"/>
</dbReference>
<gene>
    <name evidence="5" type="ORF">HGMM_F23G10C14</name>
</gene>
<evidence type="ECO:0000259" key="4">
    <source>
        <dbReference type="Pfam" id="PF13439"/>
    </source>
</evidence>
<keyword evidence="1" id="KW-0328">Glycosyltransferase</keyword>
<protein>
    <submittedName>
        <fullName evidence="5">Glycosyl transferase family 1</fullName>
    </submittedName>
</protein>
<evidence type="ECO:0000313" key="5">
    <source>
        <dbReference type="EMBL" id="BAL55161.1"/>
    </source>
</evidence>
<dbReference type="Pfam" id="PF13439">
    <property type="entry name" value="Glyco_transf_4"/>
    <property type="match status" value="1"/>
</dbReference>
<reference evidence="5" key="2">
    <citation type="journal article" date="2012" name="PLoS ONE">
        <title>A Deeply Branching Thermophilic Bacterium with an Ancient Acetyl-CoA Pathway Dominates a Subsurface Ecosystem.</title>
        <authorList>
            <person name="Takami H."/>
            <person name="Noguchi H."/>
            <person name="Takaki Y."/>
            <person name="Uchiyama I."/>
            <person name="Toyoda A."/>
            <person name="Nishi S."/>
            <person name="Chee G.-J."/>
            <person name="Arai W."/>
            <person name="Nunoura T."/>
            <person name="Itoh T."/>
            <person name="Hattori M."/>
            <person name="Takai K."/>
        </authorList>
    </citation>
    <scope>NUCLEOTIDE SEQUENCE</scope>
</reference>
<dbReference type="EMBL" id="AP011711">
    <property type="protein sequence ID" value="BAL55161.1"/>
    <property type="molecule type" value="Genomic_DNA"/>
</dbReference>
<feature type="domain" description="Glycosyltransferase subfamily 4-like N-terminal" evidence="4">
    <location>
        <begin position="14"/>
        <end position="157"/>
    </location>
</feature>
<reference evidence="5" key="1">
    <citation type="journal article" date="2005" name="Environ. Microbiol.">
        <title>Genetic and functional properties of uncultivated thermophilic crenarchaeotes from a subsurface gold mine as revealed by analysis of genome fragments.</title>
        <authorList>
            <person name="Nunoura T."/>
            <person name="Hirayama H."/>
            <person name="Takami H."/>
            <person name="Oida H."/>
            <person name="Nishi S."/>
            <person name="Shimamura S."/>
            <person name="Suzuki Y."/>
            <person name="Inagaki F."/>
            <person name="Takai K."/>
            <person name="Nealson K.H."/>
            <person name="Horikoshi K."/>
        </authorList>
    </citation>
    <scope>NUCLEOTIDE SEQUENCE</scope>
</reference>
<dbReference type="SUPFAM" id="SSF53756">
    <property type="entry name" value="UDP-Glycosyltransferase/glycogen phosphorylase"/>
    <property type="match status" value="1"/>
</dbReference>
<evidence type="ECO:0000259" key="3">
    <source>
        <dbReference type="Pfam" id="PF00534"/>
    </source>
</evidence>
<evidence type="ECO:0000256" key="2">
    <source>
        <dbReference type="ARBA" id="ARBA00022679"/>
    </source>
</evidence>
<dbReference type="Pfam" id="PF00534">
    <property type="entry name" value="Glycos_transf_1"/>
    <property type="match status" value="1"/>
</dbReference>
<sequence length="370" mass="42400">MTTVHPPFDTRIFYKEAKTLAQAGYDVTLIARHGKNEVVDGIKIVALPKPKNRFIRIFGITWQALLLALREKAVIYHLHDPELLPVGVLLKVLTRNKVIYDVHEDVPQDILTKHWIPTFLRPSFAMIFNILEKLLARAMDAVVVVTEEIAKKFARFNPIIVHNYPDLKMLPNSPPSPRKEAEKIIIYIGDISKLRGAYEMVRALEHLAHINGLRLDLIGRFTPPELEIELQALAGYQRVRYLGWLSWVEAWQHVQSAAIGLVLFHPAPNHNRALPNKLFEYMAAGLPVIASNFPFWKEIVEDNGCGLTVDPLNPKEIAQAIEYLLDHPEVRQKMGENGRRAVLEKYNWENEAKKLLTLYRTLLKAETRDL</sequence>
<name>H5SG75_9BACT</name>
<dbReference type="CDD" id="cd03794">
    <property type="entry name" value="GT4_WbuB-like"/>
    <property type="match status" value="1"/>
</dbReference>
<dbReference type="Gene3D" id="3.40.50.2000">
    <property type="entry name" value="Glycogen Phosphorylase B"/>
    <property type="match status" value="2"/>
</dbReference>
<dbReference type="PANTHER" id="PTHR12526:SF629">
    <property type="entry name" value="TEICHURONIC ACID BIOSYNTHESIS GLYCOSYLTRANSFERASE TUAH-RELATED"/>
    <property type="match status" value="1"/>
</dbReference>
<evidence type="ECO:0000256" key="1">
    <source>
        <dbReference type="ARBA" id="ARBA00022676"/>
    </source>
</evidence>
<dbReference type="PANTHER" id="PTHR12526">
    <property type="entry name" value="GLYCOSYLTRANSFERASE"/>
    <property type="match status" value="1"/>
</dbReference>
<accession>H5SG75</accession>
<dbReference type="InterPro" id="IPR028098">
    <property type="entry name" value="Glyco_trans_4-like_N"/>
</dbReference>
<feature type="domain" description="Glycosyl transferase family 1" evidence="3">
    <location>
        <begin position="176"/>
        <end position="340"/>
    </location>
</feature>